<name>A0AA35WX49_GEOBA</name>
<keyword evidence="5" id="KW-1185">Reference proteome</keyword>
<dbReference type="Gene3D" id="2.60.40.790">
    <property type="match status" value="1"/>
</dbReference>
<protein>
    <submittedName>
        <fullName evidence="4">Protein SGT1 homolog</fullName>
    </submittedName>
</protein>
<proteinExistence type="predicted"/>
<gene>
    <name evidence="4" type="ORF">GBAR_LOCUS20754</name>
</gene>
<dbReference type="PANTHER" id="PTHR45862">
    <property type="entry name" value="PROTEIN SGT1 HOMOLOG"/>
    <property type="match status" value="1"/>
</dbReference>
<dbReference type="GO" id="GO:0005737">
    <property type="term" value="C:cytoplasm"/>
    <property type="evidence" value="ECO:0007669"/>
    <property type="project" value="UniProtKB-ARBA"/>
</dbReference>
<organism evidence="4 5">
    <name type="scientific">Geodia barretti</name>
    <name type="common">Barrett's horny sponge</name>
    <dbReference type="NCBI Taxonomy" id="519541"/>
    <lineage>
        <taxon>Eukaryota</taxon>
        <taxon>Metazoa</taxon>
        <taxon>Porifera</taxon>
        <taxon>Demospongiae</taxon>
        <taxon>Heteroscleromorpha</taxon>
        <taxon>Tetractinellida</taxon>
        <taxon>Astrophorina</taxon>
        <taxon>Geodiidae</taxon>
        <taxon>Geodia</taxon>
    </lineage>
</organism>
<accession>A0AA35WX49</accession>
<evidence type="ECO:0000259" key="2">
    <source>
        <dbReference type="PROSITE" id="PS51048"/>
    </source>
</evidence>
<evidence type="ECO:0000313" key="5">
    <source>
        <dbReference type="Proteomes" id="UP001174909"/>
    </source>
</evidence>
<sequence length="273" mass="30687">MDKNKDQENVVSSSSEKTEPEAVVQPPQLQGTKDDDATPDTTQEDETPPAEKPAPPPTAAVSAPEPPRIKHDWYQTHVDVVVNVMIKRLRREDVRVEFGERRLEVDIDLGEGRSHSLVFALAHPVVKEKCSFKILTTKVEIKLRKSEGLQWAKLEGPEVSPNNPQPQMGSVGKDAAANVTHKYPSSSHHTRDWDKLVAQMKADEKNEKLEGDAALNQLFQSVYKDGNEETRRAMNKSFVESGGTVLSTNWREVGDKEVERKPPDGMEWKKYEV</sequence>
<dbReference type="InterPro" id="IPR008978">
    <property type="entry name" value="HSP20-like_chaperone"/>
</dbReference>
<reference evidence="4" key="1">
    <citation type="submission" date="2023-03" db="EMBL/GenBank/DDBJ databases">
        <authorList>
            <person name="Steffen K."/>
            <person name="Cardenas P."/>
        </authorList>
    </citation>
    <scope>NUCLEOTIDE SEQUENCE</scope>
</reference>
<dbReference type="Proteomes" id="UP001174909">
    <property type="component" value="Unassembled WGS sequence"/>
</dbReference>
<feature type="domain" description="CS" evidence="3">
    <location>
        <begin position="66"/>
        <end position="155"/>
    </location>
</feature>
<evidence type="ECO:0000313" key="4">
    <source>
        <dbReference type="EMBL" id="CAI8037103.1"/>
    </source>
</evidence>
<evidence type="ECO:0000259" key="3">
    <source>
        <dbReference type="PROSITE" id="PS51203"/>
    </source>
</evidence>
<dbReference type="InterPro" id="IPR044563">
    <property type="entry name" value="Sgt1-like"/>
</dbReference>
<feature type="domain" description="SGS" evidence="2">
    <location>
        <begin position="182"/>
        <end position="273"/>
    </location>
</feature>
<dbReference type="PROSITE" id="PS51048">
    <property type="entry name" value="SGS"/>
    <property type="match status" value="1"/>
</dbReference>
<dbReference type="InterPro" id="IPR007699">
    <property type="entry name" value="SGS_dom"/>
</dbReference>
<dbReference type="AlphaFoldDB" id="A0AA35WX49"/>
<evidence type="ECO:0000256" key="1">
    <source>
        <dbReference type="SAM" id="MobiDB-lite"/>
    </source>
</evidence>
<dbReference type="PROSITE" id="PS51203">
    <property type="entry name" value="CS"/>
    <property type="match status" value="1"/>
</dbReference>
<dbReference type="Pfam" id="PF05002">
    <property type="entry name" value="SGS"/>
    <property type="match status" value="1"/>
</dbReference>
<feature type="region of interest" description="Disordered" evidence="1">
    <location>
        <begin position="1"/>
        <end position="70"/>
    </location>
</feature>
<dbReference type="GO" id="GO:0051087">
    <property type="term" value="F:protein-folding chaperone binding"/>
    <property type="evidence" value="ECO:0007669"/>
    <property type="project" value="InterPro"/>
</dbReference>
<dbReference type="SUPFAM" id="SSF49764">
    <property type="entry name" value="HSP20-like chaperones"/>
    <property type="match status" value="1"/>
</dbReference>
<dbReference type="FunFam" id="2.60.40.790:FF:000012">
    <property type="entry name" value="SGT1 homolog, MIS12 kinetochore complex assembly cochaperone"/>
    <property type="match status" value="1"/>
</dbReference>
<dbReference type="Pfam" id="PF04969">
    <property type="entry name" value="CS"/>
    <property type="match status" value="1"/>
</dbReference>
<dbReference type="EMBL" id="CASHTH010002911">
    <property type="protein sequence ID" value="CAI8037103.1"/>
    <property type="molecule type" value="Genomic_DNA"/>
</dbReference>
<comment type="caution">
    <text evidence="4">The sequence shown here is derived from an EMBL/GenBank/DDBJ whole genome shotgun (WGS) entry which is preliminary data.</text>
</comment>
<dbReference type="InterPro" id="IPR007052">
    <property type="entry name" value="CS_dom"/>
</dbReference>